<sequence>MLQPVRSAFTPLRRRGGGGRRVSLGDAVDGGSGGGGGGGVGANSAADGVLISRQNTRAIYVSLRTGELLRELSFDDDAAATGARGGGSVPPPPPPSGVPPGGAPPLPPEVLLLSRTDVRISVVHVGNGMTVANATLAHVTPSLLVGDTMGAVTVAAPVVAPALPAGSGGGSGGDGDGGGPAGATLPVPVRAVVATSTSTGGRWARMLPAGESMTVASTEDPTSSSYEHATAAMPWTLVAGRTARPPTLTLNVAPVAVLGTGSHGTVVYEGLLQPGGRRVAVKRLLRAYYAAARSEMELLIDLDETPHVLRYYAMEEDPADLITAMLSPDPAARPTASALLRHPLLWTDDVKLAFLVDVSDRLADVRAVGDDHLGRALDASPAAVAHCSDWAVALDTDVLVSAGGRGYEPGSLSALLR</sequence>
<proteinExistence type="predicted"/>
<reference evidence="1" key="1">
    <citation type="submission" date="2019-11" db="EMBL/GenBank/DDBJ databases">
        <title>Nori genome reveals adaptations in red seaweeds to the harsh intertidal environment.</title>
        <authorList>
            <person name="Wang D."/>
            <person name="Mao Y."/>
        </authorList>
    </citation>
    <scope>NUCLEOTIDE SEQUENCE</scope>
    <source>
        <tissue evidence="1">Gametophyte</tissue>
    </source>
</reference>
<gene>
    <name evidence="1" type="ORF">I4F81_001566</name>
</gene>
<name>A0ACC3BMB4_PYRYE</name>
<dbReference type="EMBL" id="CM020618">
    <property type="protein sequence ID" value="KAK1858967.1"/>
    <property type="molecule type" value="Genomic_DNA"/>
</dbReference>
<accession>A0ACC3BMB4</accession>
<evidence type="ECO:0000313" key="2">
    <source>
        <dbReference type="Proteomes" id="UP000798662"/>
    </source>
</evidence>
<evidence type="ECO:0000313" key="1">
    <source>
        <dbReference type="EMBL" id="KAK1858967.1"/>
    </source>
</evidence>
<protein>
    <submittedName>
        <fullName evidence="1">Uncharacterized protein</fullName>
    </submittedName>
</protein>
<dbReference type="Proteomes" id="UP000798662">
    <property type="component" value="Chromosome 1"/>
</dbReference>
<organism evidence="1 2">
    <name type="scientific">Pyropia yezoensis</name>
    <name type="common">Susabi-nori</name>
    <name type="synonym">Porphyra yezoensis</name>
    <dbReference type="NCBI Taxonomy" id="2788"/>
    <lineage>
        <taxon>Eukaryota</taxon>
        <taxon>Rhodophyta</taxon>
        <taxon>Bangiophyceae</taxon>
        <taxon>Bangiales</taxon>
        <taxon>Bangiaceae</taxon>
        <taxon>Pyropia</taxon>
    </lineage>
</organism>
<keyword evidence="2" id="KW-1185">Reference proteome</keyword>
<comment type="caution">
    <text evidence="1">The sequence shown here is derived from an EMBL/GenBank/DDBJ whole genome shotgun (WGS) entry which is preliminary data.</text>
</comment>